<dbReference type="AlphaFoldDB" id="A0AA88MCU3"/>
<feature type="compositionally biased region" description="Basic and acidic residues" evidence="1">
    <location>
        <begin position="1"/>
        <end position="23"/>
    </location>
</feature>
<feature type="transmembrane region" description="Helical" evidence="2">
    <location>
        <begin position="317"/>
        <end position="340"/>
    </location>
</feature>
<evidence type="ECO:0008006" key="5">
    <source>
        <dbReference type="Google" id="ProtNLM"/>
    </source>
</evidence>
<feature type="transmembrane region" description="Helical" evidence="2">
    <location>
        <begin position="360"/>
        <end position="387"/>
    </location>
</feature>
<feature type="compositionally biased region" description="Basic residues" evidence="1">
    <location>
        <begin position="75"/>
        <end position="87"/>
    </location>
</feature>
<evidence type="ECO:0000256" key="1">
    <source>
        <dbReference type="SAM" id="MobiDB-lite"/>
    </source>
</evidence>
<organism evidence="3 4">
    <name type="scientific">Channa striata</name>
    <name type="common">Snakehead murrel</name>
    <name type="synonym">Ophicephalus striatus</name>
    <dbReference type="NCBI Taxonomy" id="64152"/>
    <lineage>
        <taxon>Eukaryota</taxon>
        <taxon>Metazoa</taxon>
        <taxon>Chordata</taxon>
        <taxon>Craniata</taxon>
        <taxon>Vertebrata</taxon>
        <taxon>Euteleostomi</taxon>
        <taxon>Actinopterygii</taxon>
        <taxon>Neopterygii</taxon>
        <taxon>Teleostei</taxon>
        <taxon>Neoteleostei</taxon>
        <taxon>Acanthomorphata</taxon>
        <taxon>Anabantaria</taxon>
        <taxon>Anabantiformes</taxon>
        <taxon>Channoidei</taxon>
        <taxon>Channidae</taxon>
        <taxon>Channa</taxon>
    </lineage>
</organism>
<evidence type="ECO:0000256" key="2">
    <source>
        <dbReference type="SAM" id="Phobius"/>
    </source>
</evidence>
<reference evidence="3" key="1">
    <citation type="submission" date="2023-07" db="EMBL/GenBank/DDBJ databases">
        <title>Chromosome-level Genome Assembly of Striped Snakehead (Channa striata).</title>
        <authorList>
            <person name="Liu H."/>
        </authorList>
    </citation>
    <scope>NUCLEOTIDE SEQUENCE</scope>
    <source>
        <strain evidence="3">Gz</strain>
        <tissue evidence="3">Muscle</tissue>
    </source>
</reference>
<dbReference type="EMBL" id="JAUPFM010000012">
    <property type="protein sequence ID" value="KAK2835223.1"/>
    <property type="molecule type" value="Genomic_DNA"/>
</dbReference>
<protein>
    <recommendedName>
        <fullName evidence="5">Transmembrane protein 125</fullName>
    </recommendedName>
</protein>
<proteinExistence type="predicted"/>
<keyword evidence="2" id="KW-0812">Transmembrane</keyword>
<comment type="caution">
    <text evidence="3">The sequence shown here is derived from an EMBL/GenBank/DDBJ whole genome shotgun (WGS) entry which is preliminary data.</text>
</comment>
<dbReference type="PANTHER" id="PTHR31416:SF1">
    <property type="entry name" value="TRANSMEMBRANE PROTEIN 125"/>
    <property type="match status" value="1"/>
</dbReference>
<evidence type="ECO:0000313" key="4">
    <source>
        <dbReference type="Proteomes" id="UP001187415"/>
    </source>
</evidence>
<evidence type="ECO:0000313" key="3">
    <source>
        <dbReference type="EMBL" id="KAK2835223.1"/>
    </source>
</evidence>
<feature type="compositionally biased region" description="Polar residues" evidence="1">
    <location>
        <begin position="156"/>
        <end position="169"/>
    </location>
</feature>
<accession>A0AA88MCU3</accession>
<keyword evidence="2" id="KW-1133">Transmembrane helix</keyword>
<name>A0AA88MCU3_CHASR</name>
<feature type="compositionally biased region" description="Basic and acidic residues" evidence="1">
    <location>
        <begin position="97"/>
        <end position="106"/>
    </location>
</feature>
<feature type="region of interest" description="Disordered" evidence="1">
    <location>
        <begin position="1"/>
        <end position="169"/>
    </location>
</feature>
<sequence length="426" mass="45922">MREQMEEQAERKGKEDHNEDERKRSSKTKTHPHTVPFLHRSSFSPCHVLRFPAGGPVLADALSPPTAAPPPPPCRRARPHLRRRTGKVRVPPGGGAESERRSERAKPGRGAPIAPPLPSRFSLRTPDTLNPGSLRVLVAGRNEGGSEPLRNETRTETPGAQVTAATPQHQTRHSVNVLVFWIIAVHPQAGSGIRMPELDNFPPLRDHGGPELGLNGHADPAQIQHSILEEQVELWWFRDPGKSLLCYCVAVLLILGCGLGGVGLLSTTTSVSSEWRLGAGTALCLLALGVLLKQLLSSAVQDMNCVRSRQRIDMLKSGGLSDLLVVLITGLSLLICGGVLLHLALANHMPKPGQALNDMYISGVVLVAGGGAAVVGAGIYSVVVLLLERTRPGRRLVDQVWNIFTVSGHMDRQGRRETTSSLANLI</sequence>
<keyword evidence="2" id="KW-0472">Membrane</keyword>
<feature type="transmembrane region" description="Helical" evidence="2">
    <location>
        <begin position="277"/>
        <end position="296"/>
    </location>
</feature>
<dbReference type="Proteomes" id="UP001187415">
    <property type="component" value="Unassembled WGS sequence"/>
</dbReference>
<gene>
    <name evidence="3" type="ORF">Q5P01_015707</name>
</gene>
<dbReference type="Pfam" id="PF15109">
    <property type="entry name" value="TMEM125"/>
    <property type="match status" value="1"/>
</dbReference>
<dbReference type="InterPro" id="IPR028165">
    <property type="entry name" value="TMEM125"/>
</dbReference>
<keyword evidence="4" id="KW-1185">Reference proteome</keyword>
<feature type="transmembrane region" description="Helical" evidence="2">
    <location>
        <begin position="244"/>
        <end position="265"/>
    </location>
</feature>
<dbReference type="PANTHER" id="PTHR31416">
    <property type="entry name" value="TRANSMEMBRANE PROTEIN 125"/>
    <property type="match status" value="1"/>
</dbReference>